<dbReference type="OrthoDB" id="2509690at2"/>
<dbReference type="AlphaFoldDB" id="A0A1J4NB40"/>
<keyword evidence="2" id="KW-1185">Reference proteome</keyword>
<evidence type="ECO:0000313" key="1">
    <source>
        <dbReference type="EMBL" id="OIJ27864.1"/>
    </source>
</evidence>
<sequence length="458" mass="49496">MNTSSNLHRSGLILDRRRFLGLSALGISAAALSACGGGPSTSGGGGGSSTVEQIDFSGVKPAKEITFWTSNPGDSIKVSTEIVNAFNASQSDITVKLVTAGADYEEIAQKFQTAQTGGDLPDIINLSDVWWFRYKMNDQIIPLDSLFEALEFDTDDYVDSLLGDYLYDDAHWAVPWARSTPLFYYNKDHWKKAGLSDQGPQTWEEFGEWKTKLAQASGAKFAFQFPALAGYAGWTLQNNLWGWGGGWSKEESFDITCNSSEAVEALSFLKDWVYKDKVAGVAGVDQIQDFAAGVASATVGSTGDLINAITSAKFEVGVAPLPAGPVETERICPTGGSGVGIPKDISPERQLAAGTFIKFLTEPEQAIKFSEATGYVPIRKSADPAAILKKTPQAQVAIDQLPNTRSQDYARVFLPGGDLEMANHMASILTENKDVQTEMDSLKTALEKIYTDQVKPHV</sequence>
<dbReference type="PANTHER" id="PTHR43649:SF30">
    <property type="entry name" value="ABC TRANSPORTER SUBSTRATE-BINDING PROTEIN"/>
    <property type="match status" value="1"/>
</dbReference>
<organism evidence="1 2">
    <name type="scientific">Nocardioides luteus</name>
    <dbReference type="NCBI Taxonomy" id="1844"/>
    <lineage>
        <taxon>Bacteria</taxon>
        <taxon>Bacillati</taxon>
        <taxon>Actinomycetota</taxon>
        <taxon>Actinomycetes</taxon>
        <taxon>Propionibacteriales</taxon>
        <taxon>Nocardioidaceae</taxon>
        <taxon>Nocardioides</taxon>
    </lineage>
</organism>
<dbReference type="SUPFAM" id="SSF53850">
    <property type="entry name" value="Periplasmic binding protein-like II"/>
    <property type="match status" value="1"/>
</dbReference>
<gene>
    <name evidence="1" type="ORF">UG56_005820</name>
</gene>
<evidence type="ECO:0000313" key="2">
    <source>
        <dbReference type="Proteomes" id="UP000033772"/>
    </source>
</evidence>
<dbReference type="InterPro" id="IPR006059">
    <property type="entry name" value="SBP"/>
</dbReference>
<dbReference type="PANTHER" id="PTHR43649">
    <property type="entry name" value="ARABINOSE-BINDING PROTEIN-RELATED"/>
    <property type="match status" value="1"/>
</dbReference>
<dbReference type="Proteomes" id="UP000033772">
    <property type="component" value="Unassembled WGS sequence"/>
</dbReference>
<dbReference type="InterPro" id="IPR050490">
    <property type="entry name" value="Bact_solute-bd_prot1"/>
</dbReference>
<dbReference type="EMBL" id="JZDQ02000006">
    <property type="protein sequence ID" value="OIJ27864.1"/>
    <property type="molecule type" value="Genomic_DNA"/>
</dbReference>
<dbReference type="InterPro" id="IPR006311">
    <property type="entry name" value="TAT_signal"/>
</dbReference>
<protein>
    <submittedName>
        <fullName evidence="1">ABC transporter substrate-binding protein</fullName>
    </submittedName>
</protein>
<dbReference type="STRING" id="1844.UG56_005820"/>
<name>A0A1J4NB40_9ACTN</name>
<dbReference type="PROSITE" id="PS51318">
    <property type="entry name" value="TAT"/>
    <property type="match status" value="1"/>
</dbReference>
<dbReference type="CDD" id="cd14748">
    <property type="entry name" value="PBP2_UgpB"/>
    <property type="match status" value="1"/>
</dbReference>
<reference evidence="1" key="1">
    <citation type="submission" date="2016-10" db="EMBL/GenBank/DDBJ databases">
        <title>Draft Genome Sequence of Nocardioides luteus Strain BAFB, an Alkane-Degrading Bacterium Isolated from JP-7 Polluted Soil.</title>
        <authorList>
            <person name="Brown L."/>
            <person name="Ruiz O.N."/>
            <person name="Gunasekera T."/>
        </authorList>
    </citation>
    <scope>NUCLEOTIDE SEQUENCE [LARGE SCALE GENOMIC DNA]</scope>
    <source>
        <strain evidence="1">BAFB</strain>
    </source>
</reference>
<dbReference type="RefSeq" id="WP_045548445.1">
    <property type="nucleotide sequence ID" value="NZ_JZDQ02000006.1"/>
</dbReference>
<dbReference type="Pfam" id="PF13416">
    <property type="entry name" value="SBP_bac_8"/>
    <property type="match status" value="1"/>
</dbReference>
<proteinExistence type="predicted"/>
<dbReference type="Gene3D" id="3.40.190.10">
    <property type="entry name" value="Periplasmic binding protein-like II"/>
    <property type="match status" value="1"/>
</dbReference>
<comment type="caution">
    <text evidence="1">The sequence shown here is derived from an EMBL/GenBank/DDBJ whole genome shotgun (WGS) entry which is preliminary data.</text>
</comment>
<accession>A0A1J4NB40</accession>